<dbReference type="GO" id="GO:0008173">
    <property type="term" value="F:RNA methyltransferase activity"/>
    <property type="evidence" value="ECO:0007669"/>
    <property type="project" value="InterPro"/>
</dbReference>
<organism evidence="7 8">
    <name type="scientific">Campylobacter lanienae NCTC 13004</name>
    <dbReference type="NCBI Taxonomy" id="1031753"/>
    <lineage>
        <taxon>Bacteria</taxon>
        <taxon>Pseudomonadati</taxon>
        <taxon>Campylobacterota</taxon>
        <taxon>Epsilonproteobacteria</taxon>
        <taxon>Campylobacterales</taxon>
        <taxon>Campylobacteraceae</taxon>
        <taxon>Campylobacter</taxon>
    </lineage>
</organism>
<dbReference type="Gene3D" id="3.40.50.150">
    <property type="entry name" value="Vaccinia Virus protein VP39"/>
    <property type="match status" value="1"/>
</dbReference>
<name>A0A1X9SMK9_9BACT</name>
<evidence type="ECO:0000259" key="6">
    <source>
        <dbReference type="PROSITE" id="PS51686"/>
    </source>
</evidence>
<feature type="binding site" evidence="5">
    <location>
        <position position="133"/>
    </location>
    <ligand>
        <name>S-adenosyl-L-methionine</name>
        <dbReference type="ChEBI" id="CHEBI:59789"/>
    </ligand>
</feature>
<keyword evidence="2 5" id="KW-0808">Transferase</keyword>
<protein>
    <submittedName>
        <fullName evidence="7">tRNA/rRNA cytosine-C5-methylase, NOL1/NOP2/Sun family</fullName>
    </submittedName>
</protein>
<dbReference type="CDD" id="cd02440">
    <property type="entry name" value="AdoMet_MTases"/>
    <property type="match status" value="1"/>
</dbReference>
<feature type="domain" description="SAM-dependent MTase RsmB/NOP-type" evidence="6">
    <location>
        <begin position="19"/>
        <end position="287"/>
    </location>
</feature>
<reference evidence="8" key="1">
    <citation type="journal article" date="2017" name="Genome Biol. Evol.">
        <title>Comparative Genomic Analysis Identifies a Campylobacter Clade Deficient in Selenium Metabolism.</title>
        <authorList>
            <person name="Miller W.G."/>
            <person name="Yee E."/>
            <person name="Lopes B.S."/>
            <person name="Chapman M.H."/>
            <person name="Huynh S."/>
            <person name="Bono J.L."/>
            <person name="Parker C.T."/>
            <person name="Strachan N.J.C."/>
            <person name="Forbes K.J."/>
        </authorList>
    </citation>
    <scope>NUCLEOTIDE SEQUENCE [LARGE SCALE GENOMIC DNA]</scope>
    <source>
        <strain evidence="8">NCTC 13004</strain>
    </source>
</reference>
<feature type="active site" description="Nucleophile" evidence="5">
    <location>
        <position position="228"/>
    </location>
</feature>
<evidence type="ECO:0000256" key="4">
    <source>
        <dbReference type="ARBA" id="ARBA00022884"/>
    </source>
</evidence>
<gene>
    <name evidence="7" type="ORF">CLAN_0725</name>
</gene>
<evidence type="ECO:0000256" key="2">
    <source>
        <dbReference type="ARBA" id="ARBA00022679"/>
    </source>
</evidence>
<dbReference type="GO" id="GO:0003723">
    <property type="term" value="F:RNA binding"/>
    <property type="evidence" value="ECO:0007669"/>
    <property type="project" value="UniProtKB-UniRule"/>
</dbReference>
<keyword evidence="3 5" id="KW-0949">S-adenosyl-L-methionine</keyword>
<feature type="binding site" evidence="5">
    <location>
        <position position="160"/>
    </location>
    <ligand>
        <name>S-adenosyl-L-methionine</name>
        <dbReference type="ChEBI" id="CHEBI:59789"/>
    </ligand>
</feature>
<dbReference type="Proteomes" id="UP000202031">
    <property type="component" value="Chromosome"/>
</dbReference>
<dbReference type="InterPro" id="IPR001678">
    <property type="entry name" value="MeTrfase_RsmB-F_NOP2_dom"/>
</dbReference>
<dbReference type="SUPFAM" id="SSF53335">
    <property type="entry name" value="S-adenosyl-L-methionine-dependent methyltransferases"/>
    <property type="match status" value="1"/>
</dbReference>
<sequence>MNFKDYLKSSLNKADFQRVWDSFFEPKSVGFYLNLLKFDRDYIISNLDDLGVEFREILPNFYLCKAEFKEILTHSELFNKGAIYIQNPSSYLAVLALNPAKNDIVLDMCASPGGKSIALANMMGYGADLAVMESDSKRFYTLKANLNKYGCEWVRTYNKDARSISRSCVGRFDKILLDAPCSSYSHFGDGFVEKSAKEIKSLSKLQKQLLNSALSALKPGGCVVYSTCTFFECENEEVIQNALGSKFDISIQPISFGLKSEIVSEFGLRILPDCDMDAFFLAKIVKNN</sequence>
<dbReference type="EMBL" id="CP015578">
    <property type="protein sequence ID" value="ARQ97472.1"/>
    <property type="molecule type" value="Genomic_DNA"/>
</dbReference>
<evidence type="ECO:0000313" key="7">
    <source>
        <dbReference type="EMBL" id="ARQ97472.1"/>
    </source>
</evidence>
<dbReference type="InterPro" id="IPR029063">
    <property type="entry name" value="SAM-dependent_MTases_sf"/>
</dbReference>
<dbReference type="PANTHER" id="PTHR22807:SF61">
    <property type="entry name" value="NOL1_NOP2_SUN FAMILY PROTEIN _ ANTITERMINATION NUSB DOMAIN-CONTAINING PROTEIN"/>
    <property type="match status" value="1"/>
</dbReference>
<keyword evidence="1 5" id="KW-0489">Methyltransferase</keyword>
<dbReference type="InterPro" id="IPR023267">
    <property type="entry name" value="RCMT"/>
</dbReference>
<accession>A0A1X9SMK9</accession>
<reference evidence="8" key="2">
    <citation type="journal article" date="2017" name="Genome Biol. Evol.">
        <title>Comparative genomic analysis identifies a Campylobacter clade deficient in selenium metabolism.</title>
        <authorList>
            <person name="Miller W.G."/>
            <person name="Yee E."/>
            <person name="Lopes B.S."/>
            <person name="Chapman M.H."/>
            <person name="Huynh S."/>
            <person name="Bono J.L."/>
            <person name="Parker C.T."/>
            <person name="Strachan N.J.C."/>
            <person name="Forbes K.J."/>
        </authorList>
    </citation>
    <scope>NUCLEOTIDE SEQUENCE [LARGE SCALE GENOMIC DNA]</scope>
    <source>
        <strain evidence="8">NCTC 13004</strain>
    </source>
</reference>
<dbReference type="AlphaFoldDB" id="A0A1X9SMK9"/>
<dbReference type="PRINTS" id="PR02008">
    <property type="entry name" value="RCMTFAMILY"/>
</dbReference>
<dbReference type="GO" id="GO:0001510">
    <property type="term" value="P:RNA methylation"/>
    <property type="evidence" value="ECO:0007669"/>
    <property type="project" value="InterPro"/>
</dbReference>
<comment type="caution">
    <text evidence="5">Lacks conserved residue(s) required for the propagation of feature annotation.</text>
</comment>
<dbReference type="RefSeq" id="WP_086295899.1">
    <property type="nucleotide sequence ID" value="NZ_CP015578.1"/>
</dbReference>
<dbReference type="GeneID" id="46921201"/>
<comment type="similarity">
    <text evidence="5">Belongs to the class I-like SAM-binding methyltransferase superfamily. RsmB/NOP family.</text>
</comment>
<proteinExistence type="inferred from homology"/>
<dbReference type="PROSITE" id="PS51686">
    <property type="entry name" value="SAM_MT_RSMB_NOP"/>
    <property type="match status" value="1"/>
</dbReference>
<feature type="binding site" evidence="5">
    <location>
        <position position="178"/>
    </location>
    <ligand>
        <name>S-adenosyl-L-methionine</name>
        <dbReference type="ChEBI" id="CHEBI:59789"/>
    </ligand>
</feature>
<evidence type="ECO:0000256" key="5">
    <source>
        <dbReference type="PROSITE-ProRule" id="PRU01023"/>
    </source>
</evidence>
<dbReference type="KEGG" id="clx:CLAN_0725"/>
<dbReference type="Pfam" id="PF01189">
    <property type="entry name" value="Methyltr_RsmB-F"/>
    <property type="match status" value="1"/>
</dbReference>
<evidence type="ECO:0000256" key="1">
    <source>
        <dbReference type="ARBA" id="ARBA00022603"/>
    </source>
</evidence>
<dbReference type="InterPro" id="IPR049560">
    <property type="entry name" value="MeTrfase_RsmB-F_NOP2_cat"/>
</dbReference>
<dbReference type="PANTHER" id="PTHR22807">
    <property type="entry name" value="NOP2 YEAST -RELATED NOL1/NOP2/FMU SUN DOMAIN-CONTAINING"/>
    <property type="match status" value="1"/>
</dbReference>
<keyword evidence="4 5" id="KW-0694">RNA-binding</keyword>
<evidence type="ECO:0000256" key="3">
    <source>
        <dbReference type="ARBA" id="ARBA00022691"/>
    </source>
</evidence>
<evidence type="ECO:0000313" key="8">
    <source>
        <dbReference type="Proteomes" id="UP000202031"/>
    </source>
</evidence>